<gene>
    <name evidence="1" type="ORF">MA16_Dca026669</name>
</gene>
<name>A0A2I0VMS1_9ASPA</name>
<dbReference type="AlphaFoldDB" id="A0A2I0VMS1"/>
<sequence length="195" mass="21752">MAVDGWRPSLAAMTEDSVDLEVMRHNLTGDVCLRDGAKKSITDPVIRAATGPLVIRDNVVDVPMMIAYVEGKGKSVVCDNEIQTPRVTRNSKEKMNVDLLASSSEMNIYVNRFGYSNAISGPVLEINANFNFPVNINLHFEDSLTTKEVGIVDKVNEVMPSRNGINVENNPGRKNHTLCWISKMKREFLLKMDQL</sequence>
<accession>A0A2I0VMS1</accession>
<evidence type="ECO:0000313" key="1">
    <source>
        <dbReference type="EMBL" id="PKU64715.1"/>
    </source>
</evidence>
<evidence type="ECO:0000313" key="2">
    <source>
        <dbReference type="Proteomes" id="UP000233837"/>
    </source>
</evidence>
<protein>
    <submittedName>
        <fullName evidence="1">Uncharacterized protein</fullName>
    </submittedName>
</protein>
<dbReference type="Proteomes" id="UP000233837">
    <property type="component" value="Unassembled WGS sequence"/>
</dbReference>
<reference evidence="1 2" key="2">
    <citation type="journal article" date="2017" name="Nature">
        <title>The Apostasia genome and the evolution of orchids.</title>
        <authorList>
            <person name="Zhang G.Q."/>
            <person name="Liu K.W."/>
            <person name="Li Z."/>
            <person name="Lohaus R."/>
            <person name="Hsiao Y.Y."/>
            <person name="Niu S.C."/>
            <person name="Wang J.Y."/>
            <person name="Lin Y.C."/>
            <person name="Xu Q."/>
            <person name="Chen L.J."/>
            <person name="Yoshida K."/>
            <person name="Fujiwara S."/>
            <person name="Wang Z.W."/>
            <person name="Zhang Y.Q."/>
            <person name="Mitsuda N."/>
            <person name="Wang M."/>
            <person name="Liu G.H."/>
            <person name="Pecoraro L."/>
            <person name="Huang H.X."/>
            <person name="Xiao X.J."/>
            <person name="Lin M."/>
            <person name="Wu X.Y."/>
            <person name="Wu W.L."/>
            <person name="Chen Y.Y."/>
            <person name="Chang S.B."/>
            <person name="Sakamoto S."/>
            <person name="Ohme-Takagi M."/>
            <person name="Yagi M."/>
            <person name="Zeng S.J."/>
            <person name="Shen C.Y."/>
            <person name="Yeh C.M."/>
            <person name="Luo Y.B."/>
            <person name="Tsai W.C."/>
            <person name="Van de Peer Y."/>
            <person name="Liu Z.J."/>
        </authorList>
    </citation>
    <scope>NUCLEOTIDE SEQUENCE [LARGE SCALE GENOMIC DNA]</scope>
    <source>
        <tissue evidence="1">The whole plant</tissue>
    </source>
</reference>
<reference evidence="1 2" key="1">
    <citation type="journal article" date="2016" name="Sci. Rep.">
        <title>The Dendrobium catenatum Lindl. genome sequence provides insights into polysaccharide synthase, floral development and adaptive evolution.</title>
        <authorList>
            <person name="Zhang G.Q."/>
            <person name="Xu Q."/>
            <person name="Bian C."/>
            <person name="Tsai W.C."/>
            <person name="Yeh C.M."/>
            <person name="Liu K.W."/>
            <person name="Yoshida K."/>
            <person name="Zhang L.S."/>
            <person name="Chang S.B."/>
            <person name="Chen F."/>
            <person name="Shi Y."/>
            <person name="Su Y.Y."/>
            <person name="Zhang Y.Q."/>
            <person name="Chen L.J."/>
            <person name="Yin Y."/>
            <person name="Lin M."/>
            <person name="Huang H."/>
            <person name="Deng H."/>
            <person name="Wang Z.W."/>
            <person name="Zhu S.L."/>
            <person name="Zhao X."/>
            <person name="Deng C."/>
            <person name="Niu S.C."/>
            <person name="Huang J."/>
            <person name="Wang M."/>
            <person name="Liu G.H."/>
            <person name="Yang H.J."/>
            <person name="Xiao X.J."/>
            <person name="Hsiao Y.Y."/>
            <person name="Wu W.L."/>
            <person name="Chen Y.Y."/>
            <person name="Mitsuda N."/>
            <person name="Ohme-Takagi M."/>
            <person name="Luo Y.B."/>
            <person name="Van de Peer Y."/>
            <person name="Liu Z.J."/>
        </authorList>
    </citation>
    <scope>NUCLEOTIDE SEQUENCE [LARGE SCALE GENOMIC DNA]</scope>
    <source>
        <tissue evidence="1">The whole plant</tissue>
    </source>
</reference>
<proteinExistence type="predicted"/>
<keyword evidence="2" id="KW-1185">Reference proteome</keyword>
<organism evidence="1 2">
    <name type="scientific">Dendrobium catenatum</name>
    <dbReference type="NCBI Taxonomy" id="906689"/>
    <lineage>
        <taxon>Eukaryota</taxon>
        <taxon>Viridiplantae</taxon>
        <taxon>Streptophyta</taxon>
        <taxon>Embryophyta</taxon>
        <taxon>Tracheophyta</taxon>
        <taxon>Spermatophyta</taxon>
        <taxon>Magnoliopsida</taxon>
        <taxon>Liliopsida</taxon>
        <taxon>Asparagales</taxon>
        <taxon>Orchidaceae</taxon>
        <taxon>Epidendroideae</taxon>
        <taxon>Malaxideae</taxon>
        <taxon>Dendrobiinae</taxon>
        <taxon>Dendrobium</taxon>
    </lineage>
</organism>
<dbReference type="EMBL" id="KZ503397">
    <property type="protein sequence ID" value="PKU64715.1"/>
    <property type="molecule type" value="Genomic_DNA"/>
</dbReference>